<name>A0A835Q7K9_VANPL</name>
<dbReference type="AlphaFoldDB" id="A0A835Q7K9"/>
<evidence type="ECO:0000313" key="2">
    <source>
        <dbReference type="Proteomes" id="UP000639772"/>
    </source>
</evidence>
<reference evidence="1 2" key="1">
    <citation type="journal article" date="2020" name="Nat. Food">
        <title>A phased Vanilla planifolia genome enables genetic improvement of flavour and production.</title>
        <authorList>
            <person name="Hasing T."/>
            <person name="Tang H."/>
            <person name="Brym M."/>
            <person name="Khazi F."/>
            <person name="Huang T."/>
            <person name="Chambers A.H."/>
        </authorList>
    </citation>
    <scope>NUCLEOTIDE SEQUENCE [LARGE SCALE GENOMIC DNA]</scope>
    <source>
        <tissue evidence="1">Leaf</tissue>
    </source>
</reference>
<organism evidence="1 2">
    <name type="scientific">Vanilla planifolia</name>
    <name type="common">Vanilla</name>
    <dbReference type="NCBI Taxonomy" id="51239"/>
    <lineage>
        <taxon>Eukaryota</taxon>
        <taxon>Viridiplantae</taxon>
        <taxon>Streptophyta</taxon>
        <taxon>Embryophyta</taxon>
        <taxon>Tracheophyta</taxon>
        <taxon>Spermatophyta</taxon>
        <taxon>Magnoliopsida</taxon>
        <taxon>Liliopsida</taxon>
        <taxon>Asparagales</taxon>
        <taxon>Orchidaceae</taxon>
        <taxon>Vanilloideae</taxon>
        <taxon>Vanilleae</taxon>
        <taxon>Vanilla</taxon>
    </lineage>
</organism>
<gene>
    <name evidence="1" type="ORF">HPP92_021238</name>
</gene>
<sequence length="56" mass="6253">MTAHMARSTGPALPYRQWNSSYLHCNHAAICKKLQLNLTQASYYGSNQDIVGKVLT</sequence>
<dbReference type="Proteomes" id="UP000639772">
    <property type="component" value="Chromosome 11"/>
</dbReference>
<evidence type="ECO:0000313" key="1">
    <source>
        <dbReference type="EMBL" id="KAG0462762.1"/>
    </source>
</evidence>
<accession>A0A835Q7K9</accession>
<comment type="caution">
    <text evidence="1">The sequence shown here is derived from an EMBL/GenBank/DDBJ whole genome shotgun (WGS) entry which is preliminary data.</text>
</comment>
<dbReference type="EMBL" id="JADCNM010000011">
    <property type="protein sequence ID" value="KAG0462762.1"/>
    <property type="molecule type" value="Genomic_DNA"/>
</dbReference>
<proteinExistence type="predicted"/>
<protein>
    <submittedName>
        <fullName evidence="1">Uncharacterized protein</fullName>
    </submittedName>
</protein>